<protein>
    <submittedName>
        <fullName evidence="2">Uncharacterized protein</fullName>
    </submittedName>
</protein>
<dbReference type="EMBL" id="KN275962">
    <property type="protein sequence ID" value="KGM91942.1"/>
    <property type="molecule type" value="Genomic_DNA"/>
</dbReference>
<dbReference type="Proteomes" id="UP000001628">
    <property type="component" value="Unassembled WGS sequence"/>
</dbReference>
<dbReference type="RefSeq" id="XP_010761138.1">
    <property type="nucleotide sequence ID" value="XM_010762836.1"/>
</dbReference>
<reference evidence="2 3" key="1">
    <citation type="journal article" date="2011" name="PLoS Genet.">
        <title>Comparative genomic analysis of human fungal pathogens causing paracoccidioidomycosis.</title>
        <authorList>
            <person name="Desjardins C.A."/>
            <person name="Champion M.D."/>
            <person name="Holder J.W."/>
            <person name="Muszewska A."/>
            <person name="Goldberg J."/>
            <person name="Bailao A.M."/>
            <person name="Brigido M.M."/>
            <person name="Ferreira M.E."/>
            <person name="Garcia A.M."/>
            <person name="Grynberg M."/>
            <person name="Gujja S."/>
            <person name="Heiman D.I."/>
            <person name="Henn M.R."/>
            <person name="Kodira C.D."/>
            <person name="Leon-Narvaez H."/>
            <person name="Longo L.V."/>
            <person name="Ma L.J."/>
            <person name="Malavazi I."/>
            <person name="Matsuo A.L."/>
            <person name="Morais F.V."/>
            <person name="Pereira M."/>
            <person name="Rodriguez-Brito S."/>
            <person name="Sakthikumar S."/>
            <person name="Salem-Izacc S.M."/>
            <person name="Sykes S.M."/>
            <person name="Teixeira M.M."/>
            <person name="Vallejo M.C."/>
            <person name="Walter M.E."/>
            <person name="Yandava C."/>
            <person name="Young S."/>
            <person name="Zeng Q."/>
            <person name="Zucker J."/>
            <person name="Felipe M.S."/>
            <person name="Goldman G.H."/>
            <person name="Haas B.J."/>
            <person name="McEwen J.G."/>
            <person name="Nino-Vega G."/>
            <person name="Puccia R."/>
            <person name="San-Blas G."/>
            <person name="Soares C.M."/>
            <person name="Birren B.W."/>
            <person name="Cuomo C.A."/>
        </authorList>
    </citation>
    <scope>NUCLEOTIDE SEQUENCE [LARGE SCALE GENOMIC DNA]</scope>
    <source>
        <strain evidence="2 3">Pb18</strain>
    </source>
</reference>
<dbReference type="KEGG" id="pbn:PADG_11917"/>
<sequence length="80" mass="8915">MFVDIGEGRAGTLGTPGLREPESYESIAPSFPTPRVEQVDVIHITWQVETKLATWFSGRKNSDFEDLKFLLVKYAAEIAG</sequence>
<dbReference type="GeneID" id="22587814"/>
<feature type="region of interest" description="Disordered" evidence="1">
    <location>
        <begin position="1"/>
        <end position="29"/>
    </location>
</feature>
<evidence type="ECO:0000256" key="1">
    <source>
        <dbReference type="SAM" id="MobiDB-lite"/>
    </source>
</evidence>
<name>A0A0A0HTF0_PARBD</name>
<dbReference type="VEuPathDB" id="FungiDB:PADG_11917"/>
<proteinExistence type="predicted"/>
<evidence type="ECO:0000313" key="3">
    <source>
        <dbReference type="Proteomes" id="UP000001628"/>
    </source>
</evidence>
<gene>
    <name evidence="2" type="ORF">PADG_11917</name>
</gene>
<dbReference type="AlphaFoldDB" id="A0A0A0HTF0"/>
<dbReference type="HOGENOM" id="CLU_2590415_0_0_1"/>
<dbReference type="InParanoid" id="A0A0A0HTF0"/>
<organism evidence="2 3">
    <name type="scientific">Paracoccidioides brasiliensis (strain Pb18)</name>
    <dbReference type="NCBI Taxonomy" id="502780"/>
    <lineage>
        <taxon>Eukaryota</taxon>
        <taxon>Fungi</taxon>
        <taxon>Dikarya</taxon>
        <taxon>Ascomycota</taxon>
        <taxon>Pezizomycotina</taxon>
        <taxon>Eurotiomycetes</taxon>
        <taxon>Eurotiomycetidae</taxon>
        <taxon>Onygenales</taxon>
        <taxon>Ajellomycetaceae</taxon>
        <taxon>Paracoccidioides</taxon>
    </lineage>
</organism>
<evidence type="ECO:0000313" key="2">
    <source>
        <dbReference type="EMBL" id="KGM91942.1"/>
    </source>
</evidence>
<keyword evidence="3" id="KW-1185">Reference proteome</keyword>
<dbReference type="OrthoDB" id="10066232at2759"/>
<dbReference type="eggNOG" id="ENOG502S9NR">
    <property type="taxonomic scope" value="Eukaryota"/>
</dbReference>
<accession>A0A0A0HTF0</accession>